<dbReference type="GO" id="GO:0120147">
    <property type="term" value="F:formylglycine-generating oxidase activity"/>
    <property type="evidence" value="ECO:0000318"/>
    <property type="project" value="GO_Central"/>
</dbReference>
<name>A2D908_TRIV3</name>
<dbReference type="eggNOG" id="ENOG502QS9T">
    <property type="taxonomic scope" value="Eukaryota"/>
</dbReference>
<dbReference type="CDD" id="cd02440">
    <property type="entry name" value="AdoMet_MTases"/>
    <property type="match status" value="1"/>
</dbReference>
<dbReference type="InterPro" id="IPR016187">
    <property type="entry name" value="CTDL_fold"/>
</dbReference>
<reference evidence="6" key="2">
    <citation type="journal article" date="2007" name="Science">
        <title>Draft genome sequence of the sexually transmitted pathogen Trichomonas vaginalis.</title>
        <authorList>
            <person name="Carlton J.M."/>
            <person name="Hirt R.P."/>
            <person name="Silva J.C."/>
            <person name="Delcher A.L."/>
            <person name="Schatz M."/>
            <person name="Zhao Q."/>
            <person name="Wortman J.R."/>
            <person name="Bidwell S.L."/>
            <person name="Alsmark U.C.M."/>
            <person name="Besteiro S."/>
            <person name="Sicheritz-Ponten T."/>
            <person name="Noel C.J."/>
            <person name="Dacks J.B."/>
            <person name="Foster P.G."/>
            <person name="Simillion C."/>
            <person name="Van de Peer Y."/>
            <person name="Miranda-Saavedra D."/>
            <person name="Barton G.J."/>
            <person name="Westrop G.D."/>
            <person name="Mueller S."/>
            <person name="Dessi D."/>
            <person name="Fiori P.L."/>
            <person name="Ren Q."/>
            <person name="Paulsen I."/>
            <person name="Zhang H."/>
            <person name="Bastida-Corcuera F.D."/>
            <person name="Simoes-Barbosa A."/>
            <person name="Brown M.T."/>
            <person name="Hayes R.D."/>
            <person name="Mukherjee M."/>
            <person name="Okumura C.Y."/>
            <person name="Schneider R."/>
            <person name="Smith A.J."/>
            <person name="Vanacova S."/>
            <person name="Villalvazo M."/>
            <person name="Haas B.J."/>
            <person name="Pertea M."/>
            <person name="Feldblyum T.V."/>
            <person name="Utterback T.R."/>
            <person name="Shu C.L."/>
            <person name="Osoegawa K."/>
            <person name="de Jong P.J."/>
            <person name="Hrdy I."/>
            <person name="Horvathova L."/>
            <person name="Zubacova Z."/>
            <person name="Dolezal P."/>
            <person name="Malik S.B."/>
            <person name="Logsdon J.M. Jr."/>
            <person name="Henze K."/>
            <person name="Gupta A."/>
            <person name="Wang C.C."/>
            <person name="Dunne R.L."/>
            <person name="Upcroft J.A."/>
            <person name="Upcroft P."/>
            <person name="White O."/>
            <person name="Salzberg S.L."/>
            <person name="Tang P."/>
            <person name="Chiu C.-H."/>
            <person name="Lee Y.-S."/>
            <person name="Embley T.M."/>
            <person name="Coombs G.H."/>
            <person name="Mottram J.C."/>
            <person name="Tachezy J."/>
            <person name="Fraser-Liggett C.M."/>
            <person name="Johnson P.J."/>
        </authorList>
    </citation>
    <scope>NUCLEOTIDE SEQUENCE [LARGE SCALE GENOMIC DNA]</scope>
    <source>
        <strain evidence="6">G3</strain>
    </source>
</reference>
<dbReference type="InterPro" id="IPR051043">
    <property type="entry name" value="Sulfatase_Mod_Factor_Kinase"/>
</dbReference>
<dbReference type="InParanoid" id="A2D908"/>
<feature type="domain" description="Sulfatase-modifying factor enzyme-like" evidence="4">
    <location>
        <begin position="194"/>
        <end position="440"/>
    </location>
</feature>
<dbReference type="PANTHER" id="PTHR23150:SF26">
    <property type="entry name" value="GENERIC METHYLTRANSFERASE"/>
    <property type="match status" value="1"/>
</dbReference>
<dbReference type="EMBL" id="DS113180">
    <property type="protein sequence ID" value="EAY23034.1"/>
    <property type="molecule type" value="Genomic_DNA"/>
</dbReference>
<dbReference type="SMR" id="A2D908"/>
<dbReference type="NCBIfam" id="TIGR04344">
    <property type="entry name" value="ovoA_Nterm"/>
    <property type="match status" value="1"/>
</dbReference>
<keyword evidence="1" id="KW-0560">Oxidoreductase</keyword>
<organism evidence="6 7">
    <name type="scientific">Trichomonas vaginalis (strain ATCC PRA-98 / G3)</name>
    <dbReference type="NCBI Taxonomy" id="412133"/>
    <lineage>
        <taxon>Eukaryota</taxon>
        <taxon>Metamonada</taxon>
        <taxon>Parabasalia</taxon>
        <taxon>Trichomonadida</taxon>
        <taxon>Trichomonadidae</taxon>
        <taxon>Trichomonas</taxon>
    </lineage>
</organism>
<comment type="pathway">
    <text evidence="3">Amino-acid biosynthesis; ergothioneine biosynthesis.</text>
</comment>
<accession>A2D908</accession>
<evidence type="ECO:0000256" key="2">
    <source>
        <dbReference type="ARBA" id="ARBA00023004"/>
    </source>
</evidence>
<dbReference type="SUPFAM" id="SSF56436">
    <property type="entry name" value="C-type lectin-like"/>
    <property type="match status" value="1"/>
</dbReference>
<dbReference type="FunFam" id="3.90.1580.10:FF:000006">
    <property type="entry name" value="Generic methyltransferase, putative"/>
    <property type="match status" value="1"/>
</dbReference>
<keyword evidence="6" id="KW-0489">Methyltransferase</keyword>
<evidence type="ECO:0000313" key="6">
    <source>
        <dbReference type="EMBL" id="EAY23034.1"/>
    </source>
</evidence>
<dbReference type="InterPro" id="IPR042095">
    <property type="entry name" value="SUMF_sf"/>
</dbReference>
<protein>
    <submittedName>
        <fullName evidence="6">Generic methyltransferase, putative</fullName>
    </submittedName>
</protein>
<dbReference type="VEuPathDB" id="TrichDB:TVAGG3_0529210"/>
<keyword evidence="7" id="KW-1185">Reference proteome</keyword>
<keyword evidence="2" id="KW-0408">Iron</keyword>
<dbReference type="OMA" id="WQWTETP"/>
<dbReference type="PANTHER" id="PTHR23150">
    <property type="entry name" value="SULFATASE MODIFYING FACTOR 1, 2"/>
    <property type="match status" value="1"/>
</dbReference>
<gene>
    <name evidence="6" type="ORF">TVAG_182700</name>
</gene>
<dbReference type="GO" id="GO:0032259">
    <property type="term" value="P:methylation"/>
    <property type="evidence" value="ECO:0007669"/>
    <property type="project" value="UniProtKB-KW"/>
</dbReference>
<dbReference type="VEuPathDB" id="TrichDB:TVAG_182700"/>
<dbReference type="Pfam" id="PF12867">
    <property type="entry name" value="DinB_2"/>
    <property type="match status" value="1"/>
</dbReference>
<evidence type="ECO:0000313" key="7">
    <source>
        <dbReference type="Proteomes" id="UP000001542"/>
    </source>
</evidence>
<dbReference type="Pfam" id="PF03781">
    <property type="entry name" value="FGE-sulfatase"/>
    <property type="match status" value="1"/>
</dbReference>
<dbReference type="KEGG" id="tva:5468593"/>
<feature type="domain" description="DinB-like" evidence="5">
    <location>
        <begin position="41"/>
        <end position="163"/>
    </location>
</feature>
<evidence type="ECO:0000256" key="1">
    <source>
        <dbReference type="ARBA" id="ARBA00023002"/>
    </source>
</evidence>
<evidence type="ECO:0000259" key="4">
    <source>
        <dbReference type="Pfam" id="PF03781"/>
    </source>
</evidence>
<dbReference type="InterPro" id="IPR005532">
    <property type="entry name" value="SUMF_dom"/>
</dbReference>
<dbReference type="Proteomes" id="UP000001542">
    <property type="component" value="Unassembled WGS sequence"/>
</dbReference>
<dbReference type="Gene3D" id="3.40.50.150">
    <property type="entry name" value="Vaccinia Virus protein VP39"/>
    <property type="match status" value="1"/>
</dbReference>
<dbReference type="FunCoup" id="A2D908">
    <property type="interactions" value="2"/>
</dbReference>
<evidence type="ECO:0000256" key="3">
    <source>
        <dbReference type="ARBA" id="ARBA00037882"/>
    </source>
</evidence>
<dbReference type="RefSeq" id="XP_001584020.1">
    <property type="nucleotide sequence ID" value="XM_001583970.1"/>
</dbReference>
<dbReference type="AlphaFoldDB" id="A2D908"/>
<keyword evidence="6" id="KW-0808">Transferase</keyword>
<dbReference type="NCBIfam" id="TIGR04345">
    <property type="entry name" value="ovoA_Cterm"/>
    <property type="match status" value="1"/>
</dbReference>
<dbReference type="SUPFAM" id="SSF53335">
    <property type="entry name" value="S-adenosyl-L-methionine-dependent methyltransferases"/>
    <property type="match status" value="1"/>
</dbReference>
<evidence type="ECO:0000259" key="5">
    <source>
        <dbReference type="Pfam" id="PF12867"/>
    </source>
</evidence>
<dbReference type="Gene3D" id="3.90.1580.10">
    <property type="entry name" value="paralog of FGE (formylglycine-generating enzyme)"/>
    <property type="match status" value="1"/>
</dbReference>
<dbReference type="InterPro" id="IPR027625">
    <property type="entry name" value="OvoA_Cterm"/>
</dbReference>
<proteinExistence type="predicted"/>
<dbReference type="InterPro" id="IPR024775">
    <property type="entry name" value="DinB-like"/>
</dbReference>
<reference evidence="6" key="1">
    <citation type="submission" date="2006-10" db="EMBL/GenBank/DDBJ databases">
        <authorList>
            <person name="Amadeo P."/>
            <person name="Zhao Q."/>
            <person name="Wortman J."/>
            <person name="Fraser-Liggett C."/>
            <person name="Carlton J."/>
        </authorList>
    </citation>
    <scope>NUCLEOTIDE SEQUENCE</scope>
    <source>
        <strain evidence="6">G3</strain>
    </source>
</reference>
<sequence length="704" mass="82291">MESSLISRDLDLQHGDPETKRQEILKYFQQTWDIDEMVYTQLKSDDVFYHRGDPLRHVIIFYYGHTAAFYINKMMLAKMIDHRINPNYESIFAIGVDEMSWDDLNNKHYNWPSVDECRKYRKQVYDVVVNYIKTAPLTMPITWENPFWIILMGIEHARIHIETSSLLLRQLPINELVSGRFGKICTEYPAAPKNELLPVPGGVVNLGKSMDHPTYGWDNEYGTHTETIKDFKASKYLVSNEEYLEFVKAGGYHQQKYWTEEGWNWKEYKKAEMPLFWIKEGEDYKLRLVAEIIPMPWSWPVEINYLEAKAFTNWKAEVTGKKIRLPTEAEWMRLHEYCQVKDILEWKEAPGNLNFEHYMSTCPVNKFAFGEFYDVVGNAWQWTESPITGYSGFKVHPIYDDFTVPTYDGKHNLFKGGAWLSSGNEATKYARYAFRRHFYQVAGIRYIESDQDVVINTNEYATDPDVVLSCEASYGEKYDSNPLFPNFYISLKQLILDVTKGKDIKRVLDLNADTGRLAFELASHFEDITALDFTARFLRFAIQLQERGCARYVFKDEGELSFYRDVVLDEYGLKKRDNILFMQADAQNIKELYTGYDLVIIPNLLEELIYPRRVLSSIHERMNKGSTLIISSTYEFNNEITKREDLLGGFKKDGEPVTSLDGLKEVLGKHFELVQEPKDISFLVKKSSRVAEIRKSQVTVWKLK</sequence>
<dbReference type="OrthoDB" id="659at2759"/>
<dbReference type="GO" id="GO:0008168">
    <property type="term" value="F:methyltransferase activity"/>
    <property type="evidence" value="ECO:0007669"/>
    <property type="project" value="UniProtKB-KW"/>
</dbReference>
<dbReference type="InterPro" id="IPR029063">
    <property type="entry name" value="SAM-dependent_MTases_sf"/>
</dbReference>
<dbReference type="InterPro" id="IPR027577">
    <property type="entry name" value="OvoA_Nterm"/>
</dbReference>